<dbReference type="InterPro" id="IPR011250">
    <property type="entry name" value="OMP/PagP_B-barrel"/>
</dbReference>
<keyword evidence="1 2" id="KW-0732">Signal</keyword>
<evidence type="ECO:0000259" key="3">
    <source>
        <dbReference type="Pfam" id="PF13505"/>
    </source>
</evidence>
<accession>A0A174J9F2</accession>
<dbReference type="Proteomes" id="UP000095517">
    <property type="component" value="Unassembled WGS sequence"/>
</dbReference>
<name>A0A174J9F2_9BACE</name>
<evidence type="ECO:0000313" key="5">
    <source>
        <dbReference type="Proteomes" id="UP000095517"/>
    </source>
</evidence>
<evidence type="ECO:0000256" key="1">
    <source>
        <dbReference type="ARBA" id="ARBA00022729"/>
    </source>
</evidence>
<feature type="signal peptide" evidence="2">
    <location>
        <begin position="1"/>
        <end position="22"/>
    </location>
</feature>
<protein>
    <recommendedName>
        <fullName evidence="3">Outer membrane protein beta-barrel domain-containing protein</fullName>
    </recommendedName>
</protein>
<dbReference type="STRING" id="338188.ERS852397_03139"/>
<reference evidence="4 5" key="1">
    <citation type="submission" date="2015-09" db="EMBL/GenBank/DDBJ databases">
        <authorList>
            <consortium name="Pathogen Informatics"/>
        </authorList>
    </citation>
    <scope>NUCLEOTIDE SEQUENCE [LARGE SCALE GENOMIC DNA]</scope>
    <source>
        <strain evidence="4 5">2789STDY5608840</strain>
    </source>
</reference>
<dbReference type="PROSITE" id="PS51257">
    <property type="entry name" value="PROKAR_LIPOPROTEIN"/>
    <property type="match status" value="1"/>
</dbReference>
<dbReference type="InterPro" id="IPR027385">
    <property type="entry name" value="Beta-barrel_OMP"/>
</dbReference>
<dbReference type="Gene3D" id="2.40.160.20">
    <property type="match status" value="1"/>
</dbReference>
<feature type="domain" description="Outer membrane protein beta-barrel" evidence="3">
    <location>
        <begin position="25"/>
        <end position="173"/>
    </location>
</feature>
<evidence type="ECO:0000313" key="4">
    <source>
        <dbReference type="EMBL" id="CUO93739.1"/>
    </source>
</evidence>
<gene>
    <name evidence="4" type="ORF">ERS852397_03139</name>
</gene>
<organism evidence="4 5">
    <name type="scientific">Bacteroides finegoldii</name>
    <dbReference type="NCBI Taxonomy" id="338188"/>
    <lineage>
        <taxon>Bacteria</taxon>
        <taxon>Pseudomonadati</taxon>
        <taxon>Bacteroidota</taxon>
        <taxon>Bacteroidia</taxon>
        <taxon>Bacteroidales</taxon>
        <taxon>Bacteroidaceae</taxon>
        <taxon>Bacteroides</taxon>
    </lineage>
</organism>
<feature type="chain" id="PRO_5008025056" description="Outer membrane protein beta-barrel domain-containing protein" evidence="2">
    <location>
        <begin position="23"/>
        <end position="173"/>
    </location>
</feature>
<dbReference type="SUPFAM" id="SSF56925">
    <property type="entry name" value="OMPA-like"/>
    <property type="match status" value="1"/>
</dbReference>
<sequence length="173" mass="19694">MKKIFVLFIVFFLTLSCSYAQKGKQAIGFGLSYGTEIESIGLGIKYQYNITNPIRIEPSLNYFFENDNVSMLDVNVNFHYLFAVSGSVKLYPLFGLTLSNWMFDGYGLDLDWDGDHLHFDDGGNHNECRFGVNLGAGAELTLPRNWAMNFEFRYQLVSDFDQGVINIGAAYRF</sequence>
<proteinExistence type="predicted"/>
<dbReference type="AlphaFoldDB" id="A0A174J9F2"/>
<dbReference type="EMBL" id="CYZH01000021">
    <property type="protein sequence ID" value="CUO93739.1"/>
    <property type="molecule type" value="Genomic_DNA"/>
</dbReference>
<evidence type="ECO:0000256" key="2">
    <source>
        <dbReference type="SAM" id="SignalP"/>
    </source>
</evidence>
<dbReference type="RefSeq" id="WP_022274764.1">
    <property type="nucleotide sequence ID" value="NZ_CABIXA010000021.1"/>
</dbReference>
<dbReference type="Pfam" id="PF13505">
    <property type="entry name" value="OMP_b-brl"/>
    <property type="match status" value="1"/>
</dbReference>